<dbReference type="Proteomes" id="UP000464507">
    <property type="component" value="Chromosome"/>
</dbReference>
<name>A0A7L5AM64_9MICO</name>
<keyword evidence="3" id="KW-0808">Transferase</keyword>
<evidence type="ECO:0000313" key="5">
    <source>
        <dbReference type="EMBL" id="QHO70221.1"/>
    </source>
</evidence>
<dbReference type="PANTHER" id="PTHR45947:SF3">
    <property type="entry name" value="SULFOQUINOVOSYL TRANSFERASE SQD2"/>
    <property type="match status" value="1"/>
</dbReference>
<gene>
    <name evidence="5" type="ORF">BHD05_11760</name>
</gene>
<evidence type="ECO:0000256" key="1">
    <source>
        <dbReference type="ARBA" id="ARBA00021292"/>
    </source>
</evidence>
<dbReference type="SUPFAM" id="SSF53756">
    <property type="entry name" value="UDP-Glycosyltransferase/glycogen phosphorylase"/>
    <property type="match status" value="1"/>
</dbReference>
<dbReference type="AlphaFoldDB" id="A0A7L5AM64"/>
<dbReference type="KEGG" id="mant:BHD05_11760"/>
<accession>A0A7L5AM64</accession>
<dbReference type="GO" id="GO:1901137">
    <property type="term" value="P:carbohydrate derivative biosynthetic process"/>
    <property type="evidence" value="ECO:0007669"/>
    <property type="project" value="UniProtKB-ARBA"/>
</dbReference>
<dbReference type="Pfam" id="PF13439">
    <property type="entry name" value="Glyco_transf_4"/>
    <property type="match status" value="1"/>
</dbReference>
<evidence type="ECO:0000313" key="6">
    <source>
        <dbReference type="Proteomes" id="UP000464507"/>
    </source>
</evidence>
<evidence type="ECO:0000256" key="3">
    <source>
        <dbReference type="ARBA" id="ARBA00022679"/>
    </source>
</evidence>
<keyword evidence="6" id="KW-1185">Reference proteome</keyword>
<dbReference type="InterPro" id="IPR050194">
    <property type="entry name" value="Glycosyltransferase_grp1"/>
</dbReference>
<dbReference type="Pfam" id="PF13692">
    <property type="entry name" value="Glyco_trans_1_4"/>
    <property type="match status" value="1"/>
</dbReference>
<dbReference type="InterPro" id="IPR028098">
    <property type="entry name" value="Glyco_trans_4-like_N"/>
</dbReference>
<evidence type="ECO:0000256" key="2">
    <source>
        <dbReference type="ARBA" id="ARBA00022676"/>
    </source>
</evidence>
<proteinExistence type="predicted"/>
<feature type="domain" description="Glycosyltransferase subfamily 4-like N-terminal" evidence="4">
    <location>
        <begin position="12"/>
        <end position="114"/>
    </location>
</feature>
<dbReference type="GO" id="GO:0016757">
    <property type="term" value="F:glycosyltransferase activity"/>
    <property type="evidence" value="ECO:0007669"/>
    <property type="project" value="UniProtKB-KW"/>
</dbReference>
<evidence type="ECO:0000259" key="4">
    <source>
        <dbReference type="Pfam" id="PF13439"/>
    </source>
</evidence>
<dbReference type="Gene3D" id="3.40.50.2000">
    <property type="entry name" value="Glycogen Phosphorylase B"/>
    <property type="match status" value="2"/>
</dbReference>
<reference evidence="5 6" key="1">
    <citation type="submission" date="2016-09" db="EMBL/GenBank/DDBJ databases">
        <title>Complete genome sequence of microbes from the polar regions.</title>
        <authorList>
            <person name="Liao L."/>
            <person name="Chen B."/>
        </authorList>
    </citation>
    <scope>NUCLEOTIDE SEQUENCE [LARGE SCALE GENOMIC DNA]</scope>
    <source>
        <strain evidence="5 6">ZS314</strain>
    </source>
</reference>
<dbReference type="EMBL" id="CP017146">
    <property type="protein sequence ID" value="QHO70221.1"/>
    <property type="molecule type" value="Genomic_DNA"/>
</dbReference>
<keyword evidence="2" id="KW-0328">Glycosyltransferase</keyword>
<protein>
    <recommendedName>
        <fullName evidence="1">D-inositol 3-phosphate glycosyltransferase</fullName>
    </recommendedName>
</protein>
<sequence length="406" mass="43973">MRVLVYPHMMEIGGSQMNALELARQMGERGHEMVVFAPDGALVELASSWGLEVARAPVAHSWPSMRNMMALDRLIRERGIDVAHAYEWGPAVELAFSSHLLRRAPLVVSVMSMDVPVHIPTHLPLILGTRSMIAAQVGSRPDLQLIEPPVDTTANAPTDAVTARGRWKFRTDEIVISVVCRLVSEHEKVQGVLAAIDAVDTLANSHPVRLLIVGDGEGIEQVRARANAVNSRRGADTVIVTGRLLDPREAYDAADIMFGMGGSAIKSLAFGKPLVVQGSGGFWRLLDESSLPIFLEQGWFGHGGGGTPDLIRELRKLLDDKDHRTRLGALGRSIAVERFSLLSASSRLEGIYKTAVDAPTAAAAKALSLGRSAIELAKYKTVMGSRRLRTSMVRRKSTAPPNGVQP</sequence>
<organism evidence="5 6">
    <name type="scientific">Marisediminicola antarctica</name>
    <dbReference type="NCBI Taxonomy" id="674079"/>
    <lineage>
        <taxon>Bacteria</taxon>
        <taxon>Bacillati</taxon>
        <taxon>Actinomycetota</taxon>
        <taxon>Actinomycetes</taxon>
        <taxon>Micrococcales</taxon>
        <taxon>Microbacteriaceae</taxon>
        <taxon>Marisediminicola</taxon>
    </lineage>
</organism>
<dbReference type="PANTHER" id="PTHR45947">
    <property type="entry name" value="SULFOQUINOVOSYL TRANSFERASE SQD2"/>
    <property type="match status" value="1"/>
</dbReference>